<dbReference type="InterPro" id="IPR003323">
    <property type="entry name" value="OTU_dom"/>
</dbReference>
<dbReference type="Gene3D" id="3.10.670.10">
    <property type="entry name" value="Secreted effector protein ssei"/>
    <property type="match status" value="1"/>
</dbReference>
<feature type="compositionally biased region" description="Basic and acidic residues" evidence="1">
    <location>
        <begin position="80"/>
        <end position="95"/>
    </location>
</feature>
<feature type="domain" description="OTU" evidence="2">
    <location>
        <begin position="839"/>
        <end position="889"/>
    </location>
</feature>
<sequence length="889" mass="100042">MLPASIGNLNSLSVNYRSTNITHLRPIHQKTLSENFKAPAHYSPDPQATAEWDRRIEEAKEHLKSLFPDWSAADSETESPADKEMSGKPKKAGESRKARAIGTWLRVVGNANRLLLTARPHEAYAAHLDILDDLPFRREIFSRELIKSKLDPDRRIPIVQTMPGGIKGVPPKVVHTEKSLIDICLDNQLSTFPLNFATSEREYLKHCPDNKIFFDQFQTYWQKQLREIAQIVTSRLSALGVDFNTSNAAIYQPVACCRSVKVHVGDGQLGEPDFITERISVAAHRGFIVYVEQGKQAFSISLAEERLEIKRVPLDDFQQLAGHHSFTIHVAPGNQAFSILLAEGELEIERIPVEELNKTQADSGHSWISDNKGSFFSKQTIEQLEKEKFYATRMTEPAPIRKTVNDLSKALLIPREPILKQYAYGETNVEATIHSAREMLVPCYVKTRDELIEKCAVDIISLVADVADYFRLAKGAMTPAKAAGGLKQTIPLKTKARLLDDGIAPGQTPLGTHQQLGSALPARGRMPLSRAQTSARPVELIRRFPNGAAMPNSPVVRNELEKLNRLIRSDHQLERFICKPADRCAESLEPVVAALKNAGYETRSRAMYWWEDADDFLPENHFLVLARKDNVEYAIDLTAGQYSAYGITDMIIDTEAAWAKRFQEIAKGKLVKYKDFQNPIQAKNAFYSGIPVRPNDIIKNAEDAVVLSKPAWYGKHRRFRSVYKYAEPEGGIIERIGRRYLIKAKHNRPSNGIAHPRQHTSPVERVAAFVEKRGNWNSGAGDLAVQAVVNILRREIEIFYPDPNRIPTRLIPMPSRGGAMGDPIQLYYTGNHYDALIEGKRIPVAPDGDCLFRAVLRGLGREDTHQDIQYLRKIAAQDIRSHADEFRAL</sequence>
<dbReference type="SUPFAM" id="SSF54001">
    <property type="entry name" value="Cysteine proteinases"/>
    <property type="match status" value="1"/>
</dbReference>
<organism evidence="3">
    <name type="scientific">Chelativorans sp. (strain BNC1)</name>
    <dbReference type="NCBI Taxonomy" id="266779"/>
    <lineage>
        <taxon>Bacteria</taxon>
        <taxon>Pseudomonadati</taxon>
        <taxon>Pseudomonadota</taxon>
        <taxon>Alphaproteobacteria</taxon>
        <taxon>Hyphomicrobiales</taxon>
        <taxon>Phyllobacteriaceae</taxon>
        <taxon>Chelativorans</taxon>
    </lineage>
</organism>
<gene>
    <name evidence="3" type="ordered locus">Meso_3517</name>
</gene>
<dbReference type="eggNOG" id="COG5539">
    <property type="taxonomic scope" value="Bacteria"/>
</dbReference>
<dbReference type="PROSITE" id="PS50802">
    <property type="entry name" value="OTU"/>
    <property type="match status" value="1"/>
</dbReference>
<evidence type="ECO:0000256" key="1">
    <source>
        <dbReference type="SAM" id="MobiDB-lite"/>
    </source>
</evidence>
<evidence type="ECO:0000313" key="3">
    <source>
        <dbReference type="EMBL" id="ABG64888.1"/>
    </source>
</evidence>
<dbReference type="EMBL" id="CP000390">
    <property type="protein sequence ID" value="ABG64888.1"/>
    <property type="molecule type" value="Genomic_DNA"/>
</dbReference>
<protein>
    <recommendedName>
        <fullName evidence="2">OTU domain-containing protein</fullName>
    </recommendedName>
</protein>
<name>Q11CI7_CHESB</name>
<dbReference type="Gene3D" id="3.90.70.80">
    <property type="match status" value="1"/>
</dbReference>
<dbReference type="KEGG" id="mes:Meso_3517"/>
<dbReference type="Pfam" id="PF02338">
    <property type="entry name" value="OTU"/>
    <property type="match status" value="1"/>
</dbReference>
<evidence type="ECO:0000259" key="2">
    <source>
        <dbReference type="PROSITE" id="PS50802"/>
    </source>
</evidence>
<accession>Q11CI7</accession>
<reference evidence="3" key="1">
    <citation type="submission" date="2006-06" db="EMBL/GenBank/DDBJ databases">
        <title>Complete sequence of chromosome of Chelativorans sp. BNC1.</title>
        <authorList>
            <consortium name="US DOE Joint Genome Institute"/>
            <person name="Copeland A."/>
            <person name="Lucas S."/>
            <person name="Lapidus A."/>
            <person name="Barry K."/>
            <person name="Detter J.C."/>
            <person name="Glavina del Rio T."/>
            <person name="Hammon N."/>
            <person name="Israni S."/>
            <person name="Dalin E."/>
            <person name="Tice H."/>
            <person name="Pitluck S."/>
            <person name="Chertkov O."/>
            <person name="Brettin T."/>
            <person name="Bruce D."/>
            <person name="Han C."/>
            <person name="Tapia R."/>
            <person name="Gilna P."/>
            <person name="Schmutz J."/>
            <person name="Larimer F."/>
            <person name="Land M."/>
            <person name="Hauser L."/>
            <person name="Kyrpides N."/>
            <person name="Mikhailova N."/>
            <person name="Richardson P."/>
        </authorList>
    </citation>
    <scope>NUCLEOTIDE SEQUENCE</scope>
    <source>
        <strain evidence="3">BNC1</strain>
    </source>
</reference>
<dbReference type="InterPro" id="IPR038765">
    <property type="entry name" value="Papain-like_cys_pep_sf"/>
</dbReference>
<proteinExistence type="predicted"/>
<dbReference type="CDD" id="cd22744">
    <property type="entry name" value="OTU"/>
    <property type="match status" value="1"/>
</dbReference>
<dbReference type="OrthoDB" id="8454323at2"/>
<feature type="region of interest" description="Disordered" evidence="1">
    <location>
        <begin position="67"/>
        <end position="95"/>
    </location>
</feature>
<dbReference type="Pfam" id="PF15645">
    <property type="entry name" value="Tox-PLDMTX"/>
    <property type="match status" value="1"/>
</dbReference>
<dbReference type="AlphaFoldDB" id="Q11CI7"/>
<dbReference type="STRING" id="266779.Meso_3517"/>
<dbReference type="HOGENOM" id="CLU_324580_0_0_5"/>
<dbReference type="InterPro" id="IPR028907">
    <property type="entry name" value="Tox-PLDMTX_dom"/>
</dbReference>